<sequence>MRLSRLKLSLIVASILLGLCFVELYVDDDATFANTIESLTVEMIGAVLAFLLFTVLFEIHDIKKMEGIKRIAFRELGKDIRLSFLYIRMLCDIQQDAAVKQNVRLLYLSKAKNITFSDFGNLYLLGKLRKKDLNTEKCYNFLESYTKYQMVIEPNILEILWDIERNLNHLFQINYLMITDSDSENVILERKKVCIASIISNLYKLQAEYKIPIFPKDDW</sequence>
<evidence type="ECO:0000313" key="2">
    <source>
        <dbReference type="EMBL" id="AKB86243.1"/>
    </source>
</evidence>
<dbReference type="HOGENOM" id="CLU_1259102_0_0_2"/>
<name>A0A0E3STX2_METMT</name>
<feature type="transmembrane region" description="Helical" evidence="1">
    <location>
        <begin position="40"/>
        <end position="59"/>
    </location>
</feature>
<gene>
    <name evidence="2" type="ORF">MCMEM_2190</name>
</gene>
<accession>A0A0E3STX2</accession>
<dbReference type="Proteomes" id="UP000033048">
    <property type="component" value="Chromosome"/>
</dbReference>
<dbReference type="EMBL" id="CP009518">
    <property type="protein sequence ID" value="AKB86243.1"/>
    <property type="molecule type" value="Genomic_DNA"/>
</dbReference>
<proteinExistence type="predicted"/>
<keyword evidence="1" id="KW-0472">Membrane</keyword>
<evidence type="ECO:0000256" key="1">
    <source>
        <dbReference type="SAM" id="Phobius"/>
    </source>
</evidence>
<evidence type="ECO:0000313" key="3">
    <source>
        <dbReference type="Proteomes" id="UP000033048"/>
    </source>
</evidence>
<keyword evidence="1" id="KW-1133">Transmembrane helix</keyword>
<dbReference type="AlphaFoldDB" id="A0A0E3STX2"/>
<organism evidence="2 3">
    <name type="scientific">Methanococcoides methylutens MM1</name>
    <dbReference type="NCBI Taxonomy" id="1434104"/>
    <lineage>
        <taxon>Archaea</taxon>
        <taxon>Methanobacteriati</taxon>
        <taxon>Methanobacteriota</taxon>
        <taxon>Stenosarchaea group</taxon>
        <taxon>Methanomicrobia</taxon>
        <taxon>Methanosarcinales</taxon>
        <taxon>Methanosarcinaceae</taxon>
        <taxon>Methanococcoides</taxon>
    </lineage>
</organism>
<reference evidence="2 3" key="1">
    <citation type="submission" date="2014-07" db="EMBL/GenBank/DDBJ databases">
        <title>Methanogenic archaea and the global carbon cycle.</title>
        <authorList>
            <person name="Henriksen J.R."/>
            <person name="Luke J."/>
            <person name="Reinhart S."/>
            <person name="Benedict M.N."/>
            <person name="Youngblut N.D."/>
            <person name="Metcalf M.E."/>
            <person name="Whitaker R.J."/>
            <person name="Metcalf W.W."/>
        </authorList>
    </citation>
    <scope>NUCLEOTIDE SEQUENCE [LARGE SCALE GENOMIC DNA]</scope>
    <source>
        <strain evidence="2 3">MM1</strain>
    </source>
</reference>
<keyword evidence="3" id="KW-1185">Reference proteome</keyword>
<protein>
    <submittedName>
        <fullName evidence="2">Uncharacterized protein</fullName>
    </submittedName>
</protein>
<keyword evidence="1" id="KW-0812">Transmembrane</keyword>
<dbReference type="KEGG" id="mmet:MCMEM_2190"/>